<name>W9GKB9_9MICO</name>
<dbReference type="EMBL" id="AWQS01000104">
    <property type="protein sequence ID" value="EWT05557.1"/>
    <property type="molecule type" value="Genomic_DNA"/>
</dbReference>
<dbReference type="OrthoDB" id="3789019at2"/>
<keyword evidence="1" id="KW-0812">Transmembrane</keyword>
<comment type="caution">
    <text evidence="2">The sequence shown here is derived from an EMBL/GenBank/DDBJ whole genome shotgun (WGS) entry which is preliminary data.</text>
</comment>
<evidence type="ECO:0000313" key="3">
    <source>
        <dbReference type="Proteomes" id="UP000019494"/>
    </source>
</evidence>
<feature type="transmembrane region" description="Helical" evidence="1">
    <location>
        <begin position="53"/>
        <end position="73"/>
    </location>
</feature>
<proteinExistence type="predicted"/>
<dbReference type="AlphaFoldDB" id="W9GKB9"/>
<evidence type="ECO:0000313" key="2">
    <source>
        <dbReference type="EMBL" id="EWT05557.1"/>
    </source>
</evidence>
<organism evidence="2 3">
    <name type="scientific">Intrasporangium chromatireducens Q5-1</name>
    <dbReference type="NCBI Taxonomy" id="584657"/>
    <lineage>
        <taxon>Bacteria</taxon>
        <taxon>Bacillati</taxon>
        <taxon>Actinomycetota</taxon>
        <taxon>Actinomycetes</taxon>
        <taxon>Micrococcales</taxon>
        <taxon>Intrasporangiaceae</taxon>
        <taxon>Intrasporangium</taxon>
    </lineage>
</organism>
<dbReference type="RefSeq" id="WP_034717327.1">
    <property type="nucleotide sequence ID" value="NZ_AWQS01000104.1"/>
</dbReference>
<keyword evidence="1" id="KW-1133">Transmembrane helix</keyword>
<evidence type="ECO:0000256" key="1">
    <source>
        <dbReference type="SAM" id="Phobius"/>
    </source>
</evidence>
<feature type="transmembrane region" description="Helical" evidence="1">
    <location>
        <begin position="80"/>
        <end position="98"/>
    </location>
</feature>
<keyword evidence="1" id="KW-0472">Membrane</keyword>
<keyword evidence="3" id="KW-1185">Reference proteome</keyword>
<feature type="transmembrane region" description="Helical" evidence="1">
    <location>
        <begin position="118"/>
        <end position="139"/>
    </location>
</feature>
<gene>
    <name evidence="2" type="ORF">N864_04025</name>
</gene>
<reference evidence="3" key="1">
    <citation type="submission" date="2013-08" db="EMBL/GenBank/DDBJ databases">
        <title>Intrasporangium oryzae NRRL B-24470.</title>
        <authorList>
            <person name="Liu H."/>
            <person name="Wang G."/>
        </authorList>
    </citation>
    <scope>NUCLEOTIDE SEQUENCE [LARGE SCALE GENOMIC DNA]</scope>
    <source>
        <strain evidence="3">Q5-1</strain>
    </source>
</reference>
<protein>
    <submittedName>
        <fullName evidence="2">Uncharacterized protein</fullName>
    </submittedName>
</protein>
<dbReference type="Proteomes" id="UP000019494">
    <property type="component" value="Unassembled WGS sequence"/>
</dbReference>
<feature type="transmembrane region" description="Helical" evidence="1">
    <location>
        <begin position="12"/>
        <end position="33"/>
    </location>
</feature>
<sequence length="146" mass="15762">MSTMTVHHRQPVAGRRIGYTIAVGVNAVLLYLINVAPGWDAVPFLTPATPQVLPWVNAALIASAVANALYVVWDPRWFRALGDIVTTSIGIVAMVRLWQVFPLDFTGWSFDWSLVARIALGIGIGGSIIGIVVALVTLVRSVAVRE</sequence>
<accession>W9GKB9</accession>